<comment type="caution">
    <text evidence="1">The sequence shown here is derived from an EMBL/GenBank/DDBJ whole genome shotgun (WGS) entry which is preliminary data.</text>
</comment>
<name>A0A644YLS1_9ZZZZ</name>
<sequence>MKNEILQILEKADKSDTNIPPTLLYNEGWILRIILQQIKEKRIIHQDLLFPDNVDWFSEALLPSPFLARTRGDNLSESWTHADGVVGKFEIGKKDTGDLILKDSCDFFYVTEAKMYSKLSTGTKNADNYNQAARNVACIAKLIYDNKTIQIDNFKKLAFYVLLPEEQIVMDPTFKSFTDKDNIKTTIKNRISHYPTDDDKKRDIFDWINSNLDNFIDKLDVKLITWEELVEKSQDSTIVDFYDKCKYYNKKIIKNWG</sequence>
<dbReference type="EMBL" id="VSSQ01005468">
    <property type="protein sequence ID" value="MPM29269.1"/>
    <property type="molecule type" value="Genomic_DNA"/>
</dbReference>
<gene>
    <name evidence="1" type="ORF">SDC9_75809</name>
</gene>
<proteinExistence type="predicted"/>
<evidence type="ECO:0000313" key="1">
    <source>
        <dbReference type="EMBL" id="MPM29269.1"/>
    </source>
</evidence>
<accession>A0A644YLS1</accession>
<organism evidence="1">
    <name type="scientific">bioreactor metagenome</name>
    <dbReference type="NCBI Taxonomy" id="1076179"/>
    <lineage>
        <taxon>unclassified sequences</taxon>
        <taxon>metagenomes</taxon>
        <taxon>ecological metagenomes</taxon>
    </lineage>
</organism>
<dbReference type="AlphaFoldDB" id="A0A644YLS1"/>
<protein>
    <submittedName>
        <fullName evidence="1">Uncharacterized protein</fullName>
    </submittedName>
</protein>
<reference evidence="1" key="1">
    <citation type="submission" date="2019-08" db="EMBL/GenBank/DDBJ databases">
        <authorList>
            <person name="Kucharzyk K."/>
            <person name="Murdoch R.W."/>
            <person name="Higgins S."/>
            <person name="Loffler F."/>
        </authorList>
    </citation>
    <scope>NUCLEOTIDE SEQUENCE</scope>
</reference>